<organism evidence="2">
    <name type="scientific">Cupriavidus necator</name>
    <name type="common">Alcaligenes eutrophus</name>
    <name type="synonym">Ralstonia eutropha</name>
    <dbReference type="NCBI Taxonomy" id="106590"/>
    <lineage>
        <taxon>Bacteria</taxon>
        <taxon>Pseudomonadati</taxon>
        <taxon>Pseudomonadota</taxon>
        <taxon>Betaproteobacteria</taxon>
        <taxon>Burkholderiales</taxon>
        <taxon>Burkholderiaceae</taxon>
        <taxon>Cupriavidus</taxon>
    </lineage>
</organism>
<reference evidence="2" key="1">
    <citation type="submission" date="2016-09" db="EMBL/GenBank/DDBJ databases">
        <authorList>
            <person name="Capua I."/>
            <person name="De Benedictis P."/>
            <person name="Joannis T."/>
            <person name="Lombin L.H."/>
            <person name="Cattoli G."/>
        </authorList>
    </citation>
    <scope>NUCLEOTIDE SEQUENCE</scope>
    <source>
        <strain evidence="2">B9</strain>
    </source>
</reference>
<protein>
    <submittedName>
        <fullName evidence="2">Uncharacterized protein</fullName>
    </submittedName>
</protein>
<dbReference type="EMBL" id="FMSH01000437">
    <property type="protein sequence ID" value="SCU89700.1"/>
    <property type="molecule type" value="Genomic_DNA"/>
</dbReference>
<name>A0A1K0IN42_CUPNE</name>
<feature type="region of interest" description="Disordered" evidence="1">
    <location>
        <begin position="1"/>
        <end position="30"/>
    </location>
</feature>
<gene>
    <name evidence="2" type="ORF">CNECB9_4920030</name>
</gene>
<evidence type="ECO:0000256" key="1">
    <source>
        <dbReference type="SAM" id="MobiDB-lite"/>
    </source>
</evidence>
<accession>A0A1K0IN42</accession>
<dbReference type="AlphaFoldDB" id="A0A1K0IN42"/>
<evidence type="ECO:0000313" key="2">
    <source>
        <dbReference type="EMBL" id="SCU89700.1"/>
    </source>
</evidence>
<sequence>MRSAMAPKPRYPRARSMTSPSSMNRKECEAGDTATRALHARGVCRGKANALHGSAETAAFALHFTVIRSAIVHKTPHSHSDATAQTIEGHVIRLAQRSLSSPGAGIHLPG</sequence>
<proteinExistence type="predicted"/>